<dbReference type="Gene3D" id="3.40.50.300">
    <property type="entry name" value="P-loop containing nucleotide triphosphate hydrolases"/>
    <property type="match status" value="1"/>
</dbReference>
<protein>
    <recommendedName>
        <fullName evidence="3">ATPase dynein-related AAA domain-containing protein</fullName>
    </recommendedName>
</protein>
<dbReference type="Proteomes" id="UP000233469">
    <property type="component" value="Unassembled WGS sequence"/>
</dbReference>
<name>A0A2N1M1W9_9GLOM</name>
<dbReference type="AlphaFoldDB" id="A0A2N1M1W9"/>
<dbReference type="PANTHER" id="PTHR22605">
    <property type="entry name" value="RZ-TYPE DOMAIN-CONTAINING PROTEIN"/>
    <property type="match status" value="1"/>
</dbReference>
<evidence type="ECO:0000313" key="1">
    <source>
        <dbReference type="EMBL" id="PKK55599.1"/>
    </source>
</evidence>
<dbReference type="SUPFAM" id="SSF52540">
    <property type="entry name" value="P-loop containing nucleoside triphosphate hydrolases"/>
    <property type="match status" value="1"/>
</dbReference>
<feature type="non-terminal residue" evidence="1">
    <location>
        <position position="268"/>
    </location>
</feature>
<evidence type="ECO:0000313" key="2">
    <source>
        <dbReference type="Proteomes" id="UP000233469"/>
    </source>
</evidence>
<accession>A0A2N1M1W9</accession>
<dbReference type="GO" id="GO:0004842">
    <property type="term" value="F:ubiquitin-protein transferase activity"/>
    <property type="evidence" value="ECO:0007669"/>
    <property type="project" value="InterPro"/>
</dbReference>
<reference evidence="1 2" key="2">
    <citation type="submission" date="2017-10" db="EMBL/GenBank/DDBJ databases">
        <title>Extensive intraspecific genome diversity in a model arbuscular mycorrhizal fungus.</title>
        <authorList>
            <person name="Chen E.C.H."/>
            <person name="Morin E."/>
            <person name="Baudet D."/>
            <person name="Noel J."/>
            <person name="Ndikumana S."/>
            <person name="Charron P."/>
            <person name="St-Onge C."/>
            <person name="Giorgi J."/>
            <person name="Grigoriev I.V."/>
            <person name="Roux C."/>
            <person name="Martin F.M."/>
            <person name="Corradi N."/>
        </authorList>
    </citation>
    <scope>NUCLEOTIDE SEQUENCE [LARGE SCALE GENOMIC DNA]</scope>
    <source>
        <strain evidence="1 2">C2</strain>
    </source>
</reference>
<organism evidence="1 2">
    <name type="scientific">Rhizophagus irregularis</name>
    <dbReference type="NCBI Taxonomy" id="588596"/>
    <lineage>
        <taxon>Eukaryota</taxon>
        <taxon>Fungi</taxon>
        <taxon>Fungi incertae sedis</taxon>
        <taxon>Mucoromycota</taxon>
        <taxon>Glomeromycotina</taxon>
        <taxon>Glomeromycetes</taxon>
        <taxon>Glomerales</taxon>
        <taxon>Glomeraceae</taxon>
        <taxon>Rhizophagus</taxon>
    </lineage>
</organism>
<reference evidence="1 2" key="1">
    <citation type="submission" date="2016-04" db="EMBL/GenBank/DDBJ databases">
        <title>Genome analyses suggest a sexual origin of heterokaryosis in a supposedly ancient asexual fungus.</title>
        <authorList>
            <person name="Ropars J."/>
            <person name="Sedzielewska K."/>
            <person name="Noel J."/>
            <person name="Charron P."/>
            <person name="Farinelli L."/>
            <person name="Marton T."/>
            <person name="Kruger M."/>
            <person name="Pelin A."/>
            <person name="Brachmann A."/>
            <person name="Corradi N."/>
        </authorList>
    </citation>
    <scope>NUCLEOTIDE SEQUENCE [LARGE SCALE GENOMIC DNA]</scope>
    <source>
        <strain evidence="1 2">C2</strain>
    </source>
</reference>
<evidence type="ECO:0008006" key="3">
    <source>
        <dbReference type="Google" id="ProtNLM"/>
    </source>
</evidence>
<dbReference type="VEuPathDB" id="FungiDB:RhiirA1_486832"/>
<dbReference type="EMBL" id="LLXL01007249">
    <property type="protein sequence ID" value="PKK55599.1"/>
    <property type="molecule type" value="Genomic_DNA"/>
</dbReference>
<proteinExistence type="predicted"/>
<dbReference type="InterPro" id="IPR031248">
    <property type="entry name" value="RNF213"/>
</dbReference>
<dbReference type="GO" id="GO:0016887">
    <property type="term" value="F:ATP hydrolysis activity"/>
    <property type="evidence" value="ECO:0007669"/>
    <property type="project" value="InterPro"/>
</dbReference>
<dbReference type="InterPro" id="IPR027417">
    <property type="entry name" value="P-loop_NTPase"/>
</dbReference>
<dbReference type="PANTHER" id="PTHR22605:SF1">
    <property type="entry name" value="RZ-TYPE DOMAIN-CONTAINING PROTEIN"/>
    <property type="match status" value="1"/>
</dbReference>
<sequence>MVKETNIRKLILKTLMDGSKDFATRSIKTREAQLESTNTEDENARLGTIVQWDDSDQPIVFFNSQTPNTISALYRDRTKVHENVKTLLKSQVIGNRTKWELDDYNSMSTDALLVKLEYLAQRSTEKLNLPEYALSGDNLIKMALILLRARANIPVIICGEAGCGKTSLIAYLALMVEVQFQSLNLHAGIYEKTIMMFMDDSQKKAEKGEIWLFFDGINTCNYIGLLADLISYQMFNGKLMHPNIRLFSACNPYRLRTKSQSEAGLTNR</sequence>
<comment type="caution">
    <text evidence="1">The sequence shown here is derived from an EMBL/GenBank/DDBJ whole genome shotgun (WGS) entry which is preliminary data.</text>
</comment>
<gene>
    <name evidence="1" type="ORF">RhiirC2_872194</name>
</gene>